<dbReference type="EC" id="3.4.11.6" evidence="2"/>
<dbReference type="GeneID" id="93810808"/>
<accession>A0A380A785</accession>
<dbReference type="GO" id="GO:0006508">
    <property type="term" value="P:proteolysis"/>
    <property type="evidence" value="ECO:0007669"/>
    <property type="project" value="InterPro"/>
</dbReference>
<dbReference type="Pfam" id="PF04389">
    <property type="entry name" value="Peptidase_M28"/>
    <property type="match status" value="1"/>
</dbReference>
<dbReference type="InterPro" id="IPR045175">
    <property type="entry name" value="M28_fam"/>
</dbReference>
<reference evidence="2 3" key="1">
    <citation type="submission" date="2018-06" db="EMBL/GenBank/DDBJ databases">
        <authorList>
            <consortium name="Pathogen Informatics"/>
            <person name="Doyle S."/>
        </authorList>
    </citation>
    <scope>NUCLEOTIDE SEQUENCE [LARGE SCALE GENOMIC DNA]</scope>
    <source>
        <strain evidence="2 3">NCTC10738</strain>
    </source>
</reference>
<dbReference type="GO" id="GO:0004177">
    <property type="term" value="F:aminopeptidase activity"/>
    <property type="evidence" value="ECO:0007669"/>
    <property type="project" value="UniProtKB-KW"/>
</dbReference>
<dbReference type="PANTHER" id="PTHR12147:SF26">
    <property type="entry name" value="PEPTIDASE M28 DOMAIN-CONTAINING PROTEIN"/>
    <property type="match status" value="1"/>
</dbReference>
<dbReference type="SUPFAM" id="SSF53187">
    <property type="entry name" value="Zn-dependent exopeptidases"/>
    <property type="match status" value="1"/>
</dbReference>
<name>A0A380A785_9GAMM</name>
<dbReference type="Gene3D" id="3.40.630.10">
    <property type="entry name" value="Zn peptidases"/>
    <property type="match status" value="1"/>
</dbReference>
<dbReference type="AlphaFoldDB" id="A0A380A785"/>
<evidence type="ECO:0000259" key="1">
    <source>
        <dbReference type="Pfam" id="PF04389"/>
    </source>
</evidence>
<evidence type="ECO:0000313" key="3">
    <source>
        <dbReference type="Proteomes" id="UP000254069"/>
    </source>
</evidence>
<dbReference type="RefSeq" id="WP_052658186.1">
    <property type="nucleotide sequence ID" value="NZ_CP034246.1"/>
</dbReference>
<dbReference type="EMBL" id="UGYO01000001">
    <property type="protein sequence ID" value="SUI74762.1"/>
    <property type="molecule type" value="Genomic_DNA"/>
</dbReference>
<dbReference type="PANTHER" id="PTHR12147">
    <property type="entry name" value="METALLOPEPTIDASE M28 FAMILY MEMBER"/>
    <property type="match status" value="1"/>
</dbReference>
<keyword evidence="2" id="KW-0031">Aminopeptidase</keyword>
<proteinExistence type="predicted"/>
<keyword evidence="3" id="KW-1185">Reference proteome</keyword>
<protein>
    <submittedName>
        <fullName evidence="2">Arginyl aminopeptidase</fullName>
        <ecNumber evidence="2">3.4.11.6</ecNumber>
    </submittedName>
</protein>
<evidence type="ECO:0000313" key="2">
    <source>
        <dbReference type="EMBL" id="SUI74762.1"/>
    </source>
</evidence>
<keyword evidence="2" id="KW-0645">Protease</keyword>
<gene>
    <name evidence="2" type="primary">ywaD</name>
    <name evidence="2" type="ORF">NCTC10738_02291</name>
</gene>
<dbReference type="Proteomes" id="UP000254069">
    <property type="component" value="Unassembled WGS sequence"/>
</dbReference>
<sequence>MPMTLFIRPQMWGLSIPPPLWALLLILPALAAGCSSSPERCGGEILLSWAETKQLQQDVEVLASPRLQGRRTGTQGASFSREYLTERFEQIGLQPPTSVFPPLAETLSGFQHSFNYVDGFADARGINLLGWLPAAQPTTEWRLLIAHYDHLGDRGPGFYPGADDNASGVAALLAIARRVKQAPSRYNLLFIASDAEEPGLYGSKALVSALQQSGFAEHISLAVNLDMIGRPGLPYAIYLEGSRYFHHYDDFSAALMAGTGLCIRPSHPRPIGRSVQRTDWLRASDHYPFHQAGIPWLYFGVPAHAQYHTRDDTADRLDYPFIGAVAEAAEQLLRLPTKQLQNR</sequence>
<keyword evidence="2" id="KW-0378">Hydrolase</keyword>
<dbReference type="GO" id="GO:0008235">
    <property type="term" value="F:metalloexopeptidase activity"/>
    <property type="evidence" value="ECO:0007669"/>
    <property type="project" value="InterPro"/>
</dbReference>
<dbReference type="InterPro" id="IPR007484">
    <property type="entry name" value="Peptidase_M28"/>
</dbReference>
<feature type="domain" description="Peptidase M28" evidence="1">
    <location>
        <begin position="127"/>
        <end position="331"/>
    </location>
</feature>
<organism evidence="2 3">
    <name type="scientific">Shewanella algae</name>
    <dbReference type="NCBI Taxonomy" id="38313"/>
    <lineage>
        <taxon>Bacteria</taxon>
        <taxon>Pseudomonadati</taxon>
        <taxon>Pseudomonadota</taxon>
        <taxon>Gammaproteobacteria</taxon>
        <taxon>Alteromonadales</taxon>
        <taxon>Shewanellaceae</taxon>
        <taxon>Shewanella</taxon>
    </lineage>
</organism>